<protein>
    <submittedName>
        <fullName evidence="1">Uncharacterized protein</fullName>
    </submittedName>
</protein>
<name>K2FYM4_9BACT</name>
<organism evidence="1">
    <name type="scientific">uncultured bacterium</name>
    <name type="common">gcode 4</name>
    <dbReference type="NCBI Taxonomy" id="1234023"/>
    <lineage>
        <taxon>Bacteria</taxon>
        <taxon>environmental samples</taxon>
    </lineage>
</organism>
<evidence type="ECO:0000313" key="1">
    <source>
        <dbReference type="EMBL" id="EKE27002.1"/>
    </source>
</evidence>
<sequence length="934" mass="114235">MSYISWNLIKKTCEEISINEPLILWDLKIWNKLRLSYILSNWSPIYFGDFPLIITQIESDYAIIEQVSDNGLNYIKIPWENNQPKFLFNKDNKKFLSVFDKESNWKIHFIDSDFNRVSPTFPCDFEIIEQDSINAIIIDKNDNFYKCFCLNTLKNIFLHKKWWRFVSVNFEDKNLDEFNDLDLPIKEKMFLIWDSLAAWNEKKEKFEIVKIDWIELIWISPIDWLKDTFSINTDWKIIKFSISRNDPKKPEWIFINWKFVFAQYQGDWNITINGNLNLNLNKKITIDWIEFFEVKYQFSNEIYFTDWINVFKFLLNEKNEIQFFNYKWKDYPIINDRNKKCSWKMNELFYIDKENLWFKICYCWDWKPELIYILKNKSKEKNPNSENPDYVKINFSPEQEKLEIVFINPVNWIVCLRNKDSNDISKYWFYNVDKDWNLSLVFVNWWRISIKDEVVKVKEDEIFWRDYTLIRRNDSMSIFEPIILGNKKYLVAEWKSYKDMIYLTIDDENKIIPEELQINPDTFKPNKSFIFNWETFYFNNDWKVKIWNSYYQLIDRNHKKTSSPKDAICKIWNASVLLLKKWRGIWSDFWIFGLYSWVENNKEWLLQVNCISKNSLNDEAIRSAYINIITLDGKEYLCRNNYWDLSIYGIYELQDNSIYLRFINKVKTKKLPIWEEFMCDWKIINVKEILSDKYFKDTDDKIFFRPNKDKELFSVNLPEEVLFWDENLSFEDNHWIKHDLLTEDWKLVLLDNHKDCYILKNNLKCSISWKDIDLINVWDYKNNRVLSFEKLSNGHRIFNVWWYDISNVEHSKFLIYSKNSDKPKILSSRENDLKVVKIWFQDDSNYWIMCENENDTWWIKISPFKEWADIICAVYKIGSEFIAIDPVEYWYDISFKSWKISQELLDFLYDKLKPKWIVSKVIWHISKKVEWLSK</sequence>
<proteinExistence type="predicted"/>
<dbReference type="EMBL" id="AMFJ01000604">
    <property type="protein sequence ID" value="EKE27002.1"/>
    <property type="molecule type" value="Genomic_DNA"/>
</dbReference>
<reference evidence="1" key="1">
    <citation type="journal article" date="2012" name="Science">
        <title>Fermentation, hydrogen, and sulfur metabolism in multiple uncultivated bacterial phyla.</title>
        <authorList>
            <person name="Wrighton K.C."/>
            <person name="Thomas B.C."/>
            <person name="Sharon I."/>
            <person name="Miller C.S."/>
            <person name="Castelle C.J."/>
            <person name="VerBerkmoes N.C."/>
            <person name="Wilkins M.J."/>
            <person name="Hettich R.L."/>
            <person name="Lipton M.S."/>
            <person name="Williams K.H."/>
            <person name="Long P.E."/>
            <person name="Banfield J.F."/>
        </authorList>
    </citation>
    <scope>NUCLEOTIDE SEQUENCE [LARGE SCALE GENOMIC DNA]</scope>
</reference>
<gene>
    <name evidence="1" type="ORF">ACD_4C00088G0004</name>
</gene>
<comment type="caution">
    <text evidence="1">The sequence shown here is derived from an EMBL/GenBank/DDBJ whole genome shotgun (WGS) entry which is preliminary data.</text>
</comment>
<accession>K2FYM4</accession>
<dbReference type="AlphaFoldDB" id="K2FYM4"/>